<sequence>MAGFSSFGFGGFEKETAGYRYSSSADEIDDQLESEKRCDYWEQQFCQVSHTQSERAAVKTDMEEMIIKCDNMILEGDEDDLFLDEEVTGEEEAPNRSLRAKEDEEVLIRPPPEPPPRMMLEAGIRFRCQFSLFNFVLLSLSFFDMTSSVVVAFCIVVFSQTLTLGRGDGGFALATFGSFRPIIGQANHIALYRVIGSPASPRVGGWKYFLCRLYPLLNVLLSI</sequence>
<evidence type="ECO:0000313" key="3">
    <source>
        <dbReference type="Proteomes" id="UP001152523"/>
    </source>
</evidence>
<dbReference type="Proteomes" id="UP001152523">
    <property type="component" value="Unassembled WGS sequence"/>
</dbReference>
<feature type="transmembrane region" description="Helical" evidence="1">
    <location>
        <begin position="135"/>
        <end position="158"/>
    </location>
</feature>
<name>A0AAV0GCS5_9ASTE</name>
<organism evidence="2 3">
    <name type="scientific">Cuscuta epithymum</name>
    <dbReference type="NCBI Taxonomy" id="186058"/>
    <lineage>
        <taxon>Eukaryota</taxon>
        <taxon>Viridiplantae</taxon>
        <taxon>Streptophyta</taxon>
        <taxon>Embryophyta</taxon>
        <taxon>Tracheophyta</taxon>
        <taxon>Spermatophyta</taxon>
        <taxon>Magnoliopsida</taxon>
        <taxon>eudicotyledons</taxon>
        <taxon>Gunneridae</taxon>
        <taxon>Pentapetalae</taxon>
        <taxon>asterids</taxon>
        <taxon>lamiids</taxon>
        <taxon>Solanales</taxon>
        <taxon>Convolvulaceae</taxon>
        <taxon>Cuscuteae</taxon>
        <taxon>Cuscuta</taxon>
        <taxon>Cuscuta subgen. Cuscuta</taxon>
    </lineage>
</organism>
<keyword evidence="3" id="KW-1185">Reference proteome</keyword>
<reference evidence="2" key="1">
    <citation type="submission" date="2022-07" db="EMBL/GenBank/DDBJ databases">
        <authorList>
            <person name="Macas J."/>
            <person name="Novak P."/>
            <person name="Neumann P."/>
        </authorList>
    </citation>
    <scope>NUCLEOTIDE SEQUENCE</scope>
</reference>
<proteinExistence type="predicted"/>
<evidence type="ECO:0000256" key="1">
    <source>
        <dbReference type="SAM" id="Phobius"/>
    </source>
</evidence>
<evidence type="ECO:0000313" key="2">
    <source>
        <dbReference type="EMBL" id="CAH9145643.1"/>
    </source>
</evidence>
<accession>A0AAV0GCS5</accession>
<dbReference type="AlphaFoldDB" id="A0AAV0GCS5"/>
<keyword evidence="1" id="KW-1133">Transmembrane helix</keyword>
<gene>
    <name evidence="2" type="ORF">CEPIT_LOCUS42369</name>
</gene>
<dbReference type="EMBL" id="CAMAPF010001082">
    <property type="protein sequence ID" value="CAH9145643.1"/>
    <property type="molecule type" value="Genomic_DNA"/>
</dbReference>
<protein>
    <submittedName>
        <fullName evidence="2">Uncharacterized protein</fullName>
    </submittedName>
</protein>
<keyword evidence="1" id="KW-0812">Transmembrane</keyword>
<keyword evidence="1" id="KW-0472">Membrane</keyword>
<comment type="caution">
    <text evidence="2">The sequence shown here is derived from an EMBL/GenBank/DDBJ whole genome shotgun (WGS) entry which is preliminary data.</text>
</comment>